<gene>
    <name evidence="2" type="ORF">WR25_23834</name>
</gene>
<sequence>MNQFLVILVLGLCFVTKSYCQYYYQNSGNYGTYNYPYSDGQYHWWFFLRDGKLMRYENNDGTNPFSDPEANRQIAAHGGVSSWGPGFEPYPNHLKYRVEQSYRYVYPVIRTTYYHYQPYSNYYGYWRRR</sequence>
<organism evidence="2 3">
    <name type="scientific">Diploscapter pachys</name>
    <dbReference type="NCBI Taxonomy" id="2018661"/>
    <lineage>
        <taxon>Eukaryota</taxon>
        <taxon>Metazoa</taxon>
        <taxon>Ecdysozoa</taxon>
        <taxon>Nematoda</taxon>
        <taxon>Chromadorea</taxon>
        <taxon>Rhabditida</taxon>
        <taxon>Rhabditina</taxon>
        <taxon>Rhabditomorpha</taxon>
        <taxon>Rhabditoidea</taxon>
        <taxon>Rhabditidae</taxon>
        <taxon>Diploscapter</taxon>
    </lineage>
</organism>
<comment type="caution">
    <text evidence="2">The sequence shown here is derived from an EMBL/GenBank/DDBJ whole genome shotgun (WGS) entry which is preliminary data.</text>
</comment>
<dbReference type="EMBL" id="LIAE01010614">
    <property type="protein sequence ID" value="PAV57930.1"/>
    <property type="molecule type" value="Genomic_DNA"/>
</dbReference>
<name>A0A2A2J828_9BILA</name>
<reference evidence="2 3" key="1">
    <citation type="journal article" date="2017" name="Curr. Biol.">
        <title>Genome architecture and evolution of a unichromosomal asexual nematode.</title>
        <authorList>
            <person name="Fradin H."/>
            <person name="Zegar C."/>
            <person name="Gutwein M."/>
            <person name="Lucas J."/>
            <person name="Kovtun M."/>
            <person name="Corcoran D."/>
            <person name="Baugh L.R."/>
            <person name="Kiontke K."/>
            <person name="Gunsalus K."/>
            <person name="Fitch D.H."/>
            <person name="Piano F."/>
        </authorList>
    </citation>
    <scope>NUCLEOTIDE SEQUENCE [LARGE SCALE GENOMIC DNA]</scope>
    <source>
        <strain evidence="2">PF1309</strain>
    </source>
</reference>
<dbReference type="Proteomes" id="UP000218231">
    <property type="component" value="Unassembled WGS sequence"/>
</dbReference>
<feature type="chain" id="PRO_5012900689" evidence="1">
    <location>
        <begin position="21"/>
        <end position="129"/>
    </location>
</feature>
<evidence type="ECO:0000256" key="1">
    <source>
        <dbReference type="SAM" id="SignalP"/>
    </source>
</evidence>
<evidence type="ECO:0000313" key="3">
    <source>
        <dbReference type="Proteomes" id="UP000218231"/>
    </source>
</evidence>
<proteinExistence type="predicted"/>
<keyword evidence="3" id="KW-1185">Reference proteome</keyword>
<feature type="signal peptide" evidence="1">
    <location>
        <begin position="1"/>
        <end position="20"/>
    </location>
</feature>
<evidence type="ECO:0000313" key="2">
    <source>
        <dbReference type="EMBL" id="PAV57930.1"/>
    </source>
</evidence>
<keyword evidence="1" id="KW-0732">Signal</keyword>
<dbReference type="AlphaFoldDB" id="A0A2A2J828"/>
<protein>
    <submittedName>
        <fullName evidence="2">Uncharacterized protein</fullName>
    </submittedName>
</protein>
<accession>A0A2A2J828</accession>